<feature type="domain" description="N-acetyltransferase" evidence="1">
    <location>
        <begin position="16"/>
        <end position="183"/>
    </location>
</feature>
<dbReference type="Gene3D" id="3.40.630.30">
    <property type="match status" value="1"/>
</dbReference>
<name>A0A0F5JXV5_9BURK</name>
<gene>
    <name evidence="2" type="ORF">WM40_15465</name>
</gene>
<dbReference type="InterPro" id="IPR016181">
    <property type="entry name" value="Acyl_CoA_acyltransferase"/>
</dbReference>
<evidence type="ECO:0000313" key="2">
    <source>
        <dbReference type="EMBL" id="KKB62706.1"/>
    </source>
</evidence>
<keyword evidence="3" id="KW-1185">Reference proteome</keyword>
<evidence type="ECO:0000313" key="3">
    <source>
        <dbReference type="Proteomes" id="UP000033618"/>
    </source>
</evidence>
<dbReference type="EMBL" id="LAQU01000016">
    <property type="protein sequence ID" value="KKB62706.1"/>
    <property type="molecule type" value="Genomic_DNA"/>
</dbReference>
<proteinExistence type="predicted"/>
<dbReference type="InterPro" id="IPR000182">
    <property type="entry name" value="GNAT_dom"/>
</dbReference>
<reference evidence="2 3" key="1">
    <citation type="submission" date="2015-03" db="EMBL/GenBank/DDBJ databases">
        <title>Draft Genome Sequence of Burkholderia andropogonis type strain ICMP2807, isolated from Sorghum bicolor.</title>
        <authorList>
            <person name="Lopes-Santos L."/>
            <person name="Castro D.B."/>
            <person name="Ottoboni L.M."/>
            <person name="Park D."/>
            <person name="Weirc B.S."/>
            <person name="Destefano S.A."/>
        </authorList>
    </citation>
    <scope>NUCLEOTIDE SEQUENCE [LARGE SCALE GENOMIC DNA]</scope>
    <source>
        <strain evidence="2 3">ICMP2807</strain>
    </source>
</reference>
<dbReference type="PANTHER" id="PTHR43792:SF1">
    <property type="entry name" value="N-ACETYLTRANSFERASE DOMAIN-CONTAINING PROTEIN"/>
    <property type="match status" value="1"/>
</dbReference>
<evidence type="ECO:0000259" key="1">
    <source>
        <dbReference type="PROSITE" id="PS51186"/>
    </source>
</evidence>
<dbReference type="InterPro" id="IPR051531">
    <property type="entry name" value="N-acetyltransferase"/>
</dbReference>
<protein>
    <recommendedName>
        <fullName evidence="1">N-acetyltransferase domain-containing protein</fullName>
    </recommendedName>
</protein>
<dbReference type="Pfam" id="PF13302">
    <property type="entry name" value="Acetyltransf_3"/>
    <property type="match status" value="1"/>
</dbReference>
<dbReference type="PANTHER" id="PTHR43792">
    <property type="entry name" value="GNAT FAMILY, PUTATIVE (AFU_ORTHOLOGUE AFUA_3G00765)-RELATED-RELATED"/>
    <property type="match status" value="1"/>
</dbReference>
<accession>A0A0F5JXV5</accession>
<comment type="caution">
    <text evidence="2">The sequence shown here is derived from an EMBL/GenBank/DDBJ whole genome shotgun (WGS) entry which is preliminary data.</text>
</comment>
<organism evidence="2 3">
    <name type="scientific">Robbsia andropogonis</name>
    <dbReference type="NCBI Taxonomy" id="28092"/>
    <lineage>
        <taxon>Bacteria</taxon>
        <taxon>Pseudomonadati</taxon>
        <taxon>Pseudomonadota</taxon>
        <taxon>Betaproteobacteria</taxon>
        <taxon>Burkholderiales</taxon>
        <taxon>Burkholderiaceae</taxon>
        <taxon>Robbsia</taxon>
    </lineage>
</organism>
<dbReference type="GO" id="GO:0016747">
    <property type="term" value="F:acyltransferase activity, transferring groups other than amino-acyl groups"/>
    <property type="evidence" value="ECO:0007669"/>
    <property type="project" value="InterPro"/>
</dbReference>
<dbReference type="Proteomes" id="UP000033618">
    <property type="component" value="Unassembled WGS sequence"/>
</dbReference>
<dbReference type="OrthoDB" id="9100705at2"/>
<dbReference type="PROSITE" id="PS51186">
    <property type="entry name" value="GNAT"/>
    <property type="match status" value="1"/>
</dbReference>
<dbReference type="AlphaFoldDB" id="A0A0F5JXV5"/>
<dbReference type="STRING" id="28092.WM40_15465"/>
<dbReference type="RefSeq" id="WP_024905028.1">
    <property type="nucleotide sequence ID" value="NZ_CADFGU010000012.1"/>
</dbReference>
<sequence>MSTIFRPPRIIDFGRLRLRPFTRSDAPMLFDCLLGDPDVTAWLAFRTHRSTAESETFIEDTQRGWTSGHCFTWALEDSESARIVAAIEVRPALPRAELGVITSFQEGYRKRRAGLLALLKLIDWLMSQPNLWRLHAYCAPEGKAASTMTRLGFTLEGRLSHWEPRPNQNIAAGDALLFAITRSPAESMPGTAARYPRLARHDLVVRE</sequence>
<dbReference type="SUPFAM" id="SSF55729">
    <property type="entry name" value="Acyl-CoA N-acyltransferases (Nat)"/>
    <property type="match status" value="1"/>
</dbReference>
<dbReference type="PATRIC" id="fig|28092.6.peg.3651"/>